<dbReference type="Proteomes" id="UP000193431">
    <property type="component" value="Chromosome"/>
</dbReference>
<dbReference type="OrthoDB" id="953239at2"/>
<keyword evidence="2" id="KW-1185">Reference proteome</keyword>
<dbReference type="EMBL" id="CP019344">
    <property type="protein sequence ID" value="ARN78389.1"/>
    <property type="molecule type" value="Genomic_DNA"/>
</dbReference>
<protein>
    <recommendedName>
        <fullName evidence="3">Phenylalanyl-tRNA synthetase subunit alpha</fullName>
    </recommendedName>
</protein>
<proteinExistence type="predicted"/>
<sequence>MKKDIEIPKVKNVYIAIAKEWNEDFSSNDWNVYLVNDSREAMESVMIMSRGKHDDGRKTATFRHAFKVVAAKSSIKVELIMPEVFGFENEFILTYFQNGKLYDTVFTAPPHSINEESATNAPVMDIEAVVLNP</sequence>
<reference evidence="1 2" key="1">
    <citation type="submission" date="2016-11" db="EMBL/GenBank/DDBJ databases">
        <title>Trade-off between light-utilization and light-protection in marine flavobacteria.</title>
        <authorList>
            <person name="Kumagai Y."/>
        </authorList>
    </citation>
    <scope>NUCLEOTIDE SEQUENCE [LARGE SCALE GENOMIC DNA]</scope>
    <source>
        <strain evidence="1 2">JCM 13191</strain>
    </source>
</reference>
<accession>A0A1W6MLP2</accession>
<evidence type="ECO:0000313" key="2">
    <source>
        <dbReference type="Proteomes" id="UP000193431"/>
    </source>
</evidence>
<dbReference type="RefSeq" id="WP_085767193.1">
    <property type="nucleotide sequence ID" value="NZ_CP019344.1"/>
</dbReference>
<name>A0A1W6MLP2_9FLAO</name>
<organism evidence="1 2">
    <name type="scientific">Nonlabens spongiae</name>
    <dbReference type="NCBI Taxonomy" id="331648"/>
    <lineage>
        <taxon>Bacteria</taxon>
        <taxon>Pseudomonadati</taxon>
        <taxon>Bacteroidota</taxon>
        <taxon>Flavobacteriia</taxon>
        <taxon>Flavobacteriales</taxon>
        <taxon>Flavobacteriaceae</taxon>
        <taxon>Nonlabens</taxon>
    </lineage>
</organism>
<dbReference type="STRING" id="331648.BST97_10545"/>
<gene>
    <name evidence="1" type="ORF">BST97_10545</name>
</gene>
<dbReference type="AlphaFoldDB" id="A0A1W6MLP2"/>
<evidence type="ECO:0008006" key="3">
    <source>
        <dbReference type="Google" id="ProtNLM"/>
    </source>
</evidence>
<evidence type="ECO:0000313" key="1">
    <source>
        <dbReference type="EMBL" id="ARN78389.1"/>
    </source>
</evidence>